<name>A0AAN7LS28_TRANT</name>
<dbReference type="Proteomes" id="UP001346149">
    <property type="component" value="Unassembled WGS sequence"/>
</dbReference>
<proteinExistence type="predicted"/>
<evidence type="ECO:0000313" key="2">
    <source>
        <dbReference type="Proteomes" id="UP001346149"/>
    </source>
</evidence>
<gene>
    <name evidence="1" type="ORF">SAY86_002982</name>
</gene>
<organism evidence="1 2">
    <name type="scientific">Trapa natans</name>
    <name type="common">Water chestnut</name>
    <dbReference type="NCBI Taxonomy" id="22666"/>
    <lineage>
        <taxon>Eukaryota</taxon>
        <taxon>Viridiplantae</taxon>
        <taxon>Streptophyta</taxon>
        <taxon>Embryophyta</taxon>
        <taxon>Tracheophyta</taxon>
        <taxon>Spermatophyta</taxon>
        <taxon>Magnoliopsida</taxon>
        <taxon>eudicotyledons</taxon>
        <taxon>Gunneridae</taxon>
        <taxon>Pentapetalae</taxon>
        <taxon>rosids</taxon>
        <taxon>malvids</taxon>
        <taxon>Myrtales</taxon>
        <taxon>Lythraceae</taxon>
        <taxon>Trapa</taxon>
    </lineage>
</organism>
<evidence type="ECO:0000313" key="1">
    <source>
        <dbReference type="EMBL" id="KAK4786293.1"/>
    </source>
</evidence>
<protein>
    <submittedName>
        <fullName evidence="1">Uncharacterized protein</fullName>
    </submittedName>
</protein>
<reference evidence="1 2" key="1">
    <citation type="journal article" date="2023" name="Hortic Res">
        <title>Pangenome of water caltrop reveals structural variations and asymmetric subgenome divergence after allopolyploidization.</title>
        <authorList>
            <person name="Zhang X."/>
            <person name="Chen Y."/>
            <person name="Wang L."/>
            <person name="Yuan Y."/>
            <person name="Fang M."/>
            <person name="Shi L."/>
            <person name="Lu R."/>
            <person name="Comes H.P."/>
            <person name="Ma Y."/>
            <person name="Chen Y."/>
            <person name="Huang G."/>
            <person name="Zhou Y."/>
            <person name="Zheng Z."/>
            <person name="Qiu Y."/>
        </authorList>
    </citation>
    <scope>NUCLEOTIDE SEQUENCE [LARGE SCALE GENOMIC DNA]</scope>
    <source>
        <strain evidence="1">F231</strain>
    </source>
</reference>
<dbReference type="AlphaFoldDB" id="A0AAN7LS28"/>
<dbReference type="EMBL" id="JAXQNO010000013">
    <property type="protein sequence ID" value="KAK4786293.1"/>
    <property type="molecule type" value="Genomic_DNA"/>
</dbReference>
<comment type="caution">
    <text evidence="1">The sequence shown here is derived from an EMBL/GenBank/DDBJ whole genome shotgun (WGS) entry which is preliminary data.</text>
</comment>
<sequence length="93" mass="10390">MLTFSMKLNPAADKLGLPYLGAYLDSIGANFRHGANFATSASTIEPLNMRLFQGGFSPISLDIQLEQFVQFKARSLELHHEGANWFDNIIHHV</sequence>
<keyword evidence="2" id="KW-1185">Reference proteome</keyword>
<accession>A0AAN7LS28</accession>